<accession>A0AAV2Z2E7</accession>
<evidence type="ECO:0000313" key="3">
    <source>
        <dbReference type="EMBL" id="DBA01148.1"/>
    </source>
</evidence>
<keyword evidence="4" id="KW-1185">Reference proteome</keyword>
<name>A0AAV2Z2E7_9STRA</name>
<feature type="domain" description="HAT C-terminal dimerisation" evidence="2">
    <location>
        <begin position="109"/>
        <end position="159"/>
    </location>
</feature>
<evidence type="ECO:0000256" key="1">
    <source>
        <dbReference type="SAM" id="MobiDB-lite"/>
    </source>
</evidence>
<gene>
    <name evidence="3" type="ORF">N0F65_001776</name>
</gene>
<dbReference type="GO" id="GO:0046983">
    <property type="term" value="F:protein dimerization activity"/>
    <property type="evidence" value="ECO:0007669"/>
    <property type="project" value="InterPro"/>
</dbReference>
<dbReference type="Proteomes" id="UP001146120">
    <property type="component" value="Unassembled WGS sequence"/>
</dbReference>
<dbReference type="Pfam" id="PF05699">
    <property type="entry name" value="Dimer_Tnp_hAT"/>
    <property type="match status" value="1"/>
</dbReference>
<sequence length="216" mass="24532">MFQAALRRPHPLLDESSSHRFEPILGDSLAAKIYGVIGGRIRWTLLYVFRRLVLATSVSDDQDASTSYRRLRLDLKQWLLYGVPNMRKTLDNYGGIPVNSEYTRCKGMLPTLSQLEFRILAIEGNTASCERLFSSLDAIHTKYRNATGATTVRKLATVKTRLHQERGHDAAARKCHRILCPSELPLYHQLNVGAQPTPDVDEHEVPEETEEDRIFA</sequence>
<reference evidence="3" key="1">
    <citation type="submission" date="2022-11" db="EMBL/GenBank/DDBJ databases">
        <authorList>
            <person name="Morgan W.R."/>
            <person name="Tartar A."/>
        </authorList>
    </citation>
    <scope>NUCLEOTIDE SEQUENCE</scope>
    <source>
        <strain evidence="3">ARSEF 373</strain>
    </source>
</reference>
<feature type="region of interest" description="Disordered" evidence="1">
    <location>
        <begin position="192"/>
        <end position="216"/>
    </location>
</feature>
<dbReference type="AlphaFoldDB" id="A0AAV2Z2E7"/>
<dbReference type="InterPro" id="IPR008906">
    <property type="entry name" value="HATC_C_dom"/>
</dbReference>
<feature type="compositionally biased region" description="Acidic residues" evidence="1">
    <location>
        <begin position="199"/>
        <end position="216"/>
    </location>
</feature>
<reference evidence="3" key="2">
    <citation type="journal article" date="2023" name="Microbiol Resour">
        <title>Decontamination and Annotation of the Draft Genome Sequence of the Oomycete Lagenidium giganteum ARSEF 373.</title>
        <authorList>
            <person name="Morgan W.R."/>
            <person name="Tartar A."/>
        </authorList>
    </citation>
    <scope>NUCLEOTIDE SEQUENCE</scope>
    <source>
        <strain evidence="3">ARSEF 373</strain>
    </source>
</reference>
<dbReference type="EMBL" id="DAKRPA010000053">
    <property type="protein sequence ID" value="DBA01148.1"/>
    <property type="molecule type" value="Genomic_DNA"/>
</dbReference>
<evidence type="ECO:0000259" key="2">
    <source>
        <dbReference type="Pfam" id="PF05699"/>
    </source>
</evidence>
<protein>
    <recommendedName>
        <fullName evidence="2">HAT C-terminal dimerisation domain-containing protein</fullName>
    </recommendedName>
</protein>
<proteinExistence type="predicted"/>
<evidence type="ECO:0000313" key="4">
    <source>
        <dbReference type="Proteomes" id="UP001146120"/>
    </source>
</evidence>
<comment type="caution">
    <text evidence="3">The sequence shown here is derived from an EMBL/GenBank/DDBJ whole genome shotgun (WGS) entry which is preliminary data.</text>
</comment>
<organism evidence="3 4">
    <name type="scientific">Lagenidium giganteum</name>
    <dbReference type="NCBI Taxonomy" id="4803"/>
    <lineage>
        <taxon>Eukaryota</taxon>
        <taxon>Sar</taxon>
        <taxon>Stramenopiles</taxon>
        <taxon>Oomycota</taxon>
        <taxon>Peronosporomycetes</taxon>
        <taxon>Pythiales</taxon>
        <taxon>Pythiaceae</taxon>
    </lineage>
</organism>
<dbReference type="SUPFAM" id="SSF53098">
    <property type="entry name" value="Ribonuclease H-like"/>
    <property type="match status" value="1"/>
</dbReference>
<dbReference type="InterPro" id="IPR012337">
    <property type="entry name" value="RNaseH-like_sf"/>
</dbReference>